<proteinExistence type="predicted"/>
<dbReference type="CDD" id="cd08700">
    <property type="entry name" value="FMT_C_OzmH_like"/>
    <property type="match status" value="1"/>
</dbReference>
<dbReference type="InterPro" id="IPR036477">
    <property type="entry name" value="Formyl_transf_N_sf"/>
</dbReference>
<name>A0A329XJ29_9GAMM</name>
<feature type="region of interest" description="Disordered" evidence="1">
    <location>
        <begin position="1"/>
        <end position="20"/>
    </location>
</feature>
<feature type="domain" description="Formyl transferase N-terminal" evidence="2">
    <location>
        <begin position="119"/>
        <end position="206"/>
    </location>
</feature>
<comment type="caution">
    <text evidence="3">The sequence shown here is derived from an EMBL/GenBank/DDBJ whole genome shotgun (WGS) entry which is preliminary data.</text>
</comment>
<dbReference type="GO" id="GO:0004479">
    <property type="term" value="F:methionyl-tRNA formyltransferase activity"/>
    <property type="evidence" value="ECO:0007669"/>
    <property type="project" value="TreeGrafter"/>
</dbReference>
<evidence type="ECO:0000259" key="2">
    <source>
        <dbReference type="Pfam" id="PF00551"/>
    </source>
</evidence>
<dbReference type="Pfam" id="PF00551">
    <property type="entry name" value="Formyl_trans_N"/>
    <property type="match status" value="1"/>
</dbReference>
<organism evidence="3 4">
    <name type="scientific">Photorhabdus bodei</name>
    <dbReference type="NCBI Taxonomy" id="2029681"/>
    <lineage>
        <taxon>Bacteria</taxon>
        <taxon>Pseudomonadati</taxon>
        <taxon>Pseudomonadota</taxon>
        <taxon>Gammaproteobacteria</taxon>
        <taxon>Enterobacterales</taxon>
        <taxon>Morganellaceae</taxon>
        <taxon>Photorhabdus</taxon>
    </lineage>
</organism>
<dbReference type="InterPro" id="IPR002376">
    <property type="entry name" value="Formyl_transf_N"/>
</dbReference>
<dbReference type="Proteomes" id="UP000250919">
    <property type="component" value="Unassembled WGS sequence"/>
</dbReference>
<dbReference type="SUPFAM" id="SSF52777">
    <property type="entry name" value="CoA-dependent acyltransferases"/>
    <property type="match status" value="1"/>
</dbReference>
<accession>A0A329XJ29</accession>
<reference evidence="3 4" key="1">
    <citation type="journal article" date="2018" name="Int. J. Syst. Evol. Microbiol.">
        <title>Whole-genome-based revisit of Photorhabdus phylogeny: proposal for the elevation of most Photorhabdus subspecies to the species level and description of one novel species Photorhabdus bodei sp. nov., and one novel subspecies Photorhabdus laumondii subsp. clarkei subsp. nov.</title>
        <authorList>
            <person name="Machado R.A.R."/>
            <person name="Wuthrich D."/>
            <person name="Kuhnert P."/>
            <person name="Arce C.C.M."/>
            <person name="Thonen L."/>
            <person name="Ruiz C."/>
            <person name="Zhang X."/>
            <person name="Robert C.A.M."/>
            <person name="Karimi J."/>
            <person name="Kamali S."/>
            <person name="Ma J."/>
            <person name="Bruggmann R."/>
            <person name="Erb M."/>
        </authorList>
    </citation>
    <scope>NUCLEOTIDE SEQUENCE [LARGE SCALE GENOMIC DNA]</scope>
    <source>
        <strain evidence="3 4">LJ24-63</strain>
    </source>
</reference>
<dbReference type="PANTHER" id="PTHR11138:SF5">
    <property type="entry name" value="METHIONYL-TRNA FORMYLTRANSFERASE, MITOCHONDRIAL"/>
    <property type="match status" value="1"/>
</dbReference>
<protein>
    <recommendedName>
        <fullName evidence="2">Formyl transferase N-terminal domain-containing protein</fullName>
    </recommendedName>
</protein>
<dbReference type="GO" id="GO:0005829">
    <property type="term" value="C:cytosol"/>
    <property type="evidence" value="ECO:0007669"/>
    <property type="project" value="TreeGrafter"/>
</dbReference>
<dbReference type="RefSeq" id="WP_112893966.1">
    <property type="nucleotide sequence ID" value="NZ_CAWNYH010000001.1"/>
</dbReference>
<dbReference type="PANTHER" id="PTHR11138">
    <property type="entry name" value="METHIONYL-TRNA FORMYLTRANSFERASE"/>
    <property type="match status" value="1"/>
</dbReference>
<dbReference type="Gene3D" id="3.40.50.12230">
    <property type="match status" value="1"/>
</dbReference>
<gene>
    <name evidence="3" type="ORF">CKY02_01550</name>
</gene>
<dbReference type="InterPro" id="IPR011034">
    <property type="entry name" value="Formyl_transferase-like_C_sf"/>
</dbReference>
<sequence>MPGEFTSSTQEKKNSTDNTLTDNILTNNTLEVEKCKIVNHSTGEARSCVVIGGTTLAIRCTQQLQAAGYIIVAIFPTESLFSEWATSQNIHCVEALEDLLTLSKTESICWLFSIVNPVILPTLLINQLSQGAFNYHDAPLPRYAGTHATSWAILAGESQYAITWHLIGSMVDSGDIVVQHHVDIKNTDTALSLNLKCYQAAIEGFTELLNNLENGDIPRRQQDPDNRSFFSRRRRPDAAGCLLWNKKAQELSSLVRSLTFGVYYPNPLTLPKVLLRDRLVSIGTLQVMYTRSDHKPGTLLGISEDHWLMTTSSEDIRISFVNSRGNPINALTLANQCKLDIGDQLPTIERSDIKTLTDIHEQLTEQELFWQKRLERFSTPMLPFKLRATIDKIPDWHVSEWKTVLNHSSLISTELVQHIICAWFIYLAHTSNDTQFQVGWAQAGDVVHSSKWSSFFAMIVPMEVHINLQQRLTEILNSISSEQQLLEQHRVYPCDMVSRQPVLRAINLLHNNRPWPIGISVISGYSKDPTNKNAIQEHAIIGEIMTLQIDQNKGNFRFIYNSKLVAVNNIEHVASDLALFSNVIADSKNLNITANELPIYEFSR</sequence>
<evidence type="ECO:0000313" key="3">
    <source>
        <dbReference type="EMBL" id="RAX14608.1"/>
    </source>
</evidence>
<dbReference type="SUPFAM" id="SSF50486">
    <property type="entry name" value="FMT C-terminal domain-like"/>
    <property type="match status" value="1"/>
</dbReference>
<dbReference type="CDD" id="cd08649">
    <property type="entry name" value="FMT_core_NRPS_like"/>
    <property type="match status" value="1"/>
</dbReference>
<evidence type="ECO:0000313" key="4">
    <source>
        <dbReference type="Proteomes" id="UP000250919"/>
    </source>
</evidence>
<dbReference type="SUPFAM" id="SSF53328">
    <property type="entry name" value="Formyltransferase"/>
    <property type="match status" value="1"/>
</dbReference>
<dbReference type="EMBL" id="NSCM01000001">
    <property type="protein sequence ID" value="RAX14608.1"/>
    <property type="molecule type" value="Genomic_DNA"/>
</dbReference>
<dbReference type="GeneID" id="88804607"/>
<evidence type="ECO:0000256" key="1">
    <source>
        <dbReference type="SAM" id="MobiDB-lite"/>
    </source>
</evidence>
<dbReference type="AlphaFoldDB" id="A0A329XJ29"/>